<dbReference type="EC" id="2.7.13.3" evidence="3"/>
<evidence type="ECO:0000313" key="10">
    <source>
        <dbReference type="EMBL" id="SFX43455.1"/>
    </source>
</evidence>
<dbReference type="InterPro" id="IPR004358">
    <property type="entry name" value="Sig_transdc_His_kin-like_C"/>
</dbReference>
<dbReference type="PROSITE" id="PS50109">
    <property type="entry name" value="HIS_KIN"/>
    <property type="match status" value="1"/>
</dbReference>
<dbReference type="Pfam" id="PF00512">
    <property type="entry name" value="HisKA"/>
    <property type="match status" value="1"/>
</dbReference>
<dbReference type="RefSeq" id="WP_254798421.1">
    <property type="nucleotide sequence ID" value="NZ_FPKH01000001.1"/>
</dbReference>
<dbReference type="SMART" id="SM00387">
    <property type="entry name" value="HATPase_c"/>
    <property type="match status" value="1"/>
</dbReference>
<dbReference type="Gene3D" id="1.10.287.130">
    <property type="match status" value="1"/>
</dbReference>
<evidence type="ECO:0000256" key="3">
    <source>
        <dbReference type="ARBA" id="ARBA00012438"/>
    </source>
</evidence>
<dbReference type="CDD" id="cd12915">
    <property type="entry name" value="PDC2_DGC_like"/>
    <property type="match status" value="1"/>
</dbReference>
<comment type="subcellular location">
    <subcellularLocation>
        <location evidence="2">Cell inner membrane</location>
        <topology evidence="2">Multi-pass membrane protein</topology>
    </subcellularLocation>
</comment>
<dbReference type="SUPFAM" id="SSF55874">
    <property type="entry name" value="ATPase domain of HSP90 chaperone/DNA topoisomerase II/histidine kinase"/>
    <property type="match status" value="1"/>
</dbReference>
<keyword evidence="6 10" id="KW-0418">Kinase</keyword>
<feature type="transmembrane region" description="Helical" evidence="8">
    <location>
        <begin position="294"/>
        <end position="316"/>
    </location>
</feature>
<dbReference type="SMART" id="SM00388">
    <property type="entry name" value="HisKA"/>
    <property type="match status" value="1"/>
</dbReference>
<dbReference type="Gene3D" id="3.30.450.20">
    <property type="entry name" value="PAS domain"/>
    <property type="match status" value="2"/>
</dbReference>
<evidence type="ECO:0000256" key="7">
    <source>
        <dbReference type="ARBA" id="ARBA00023012"/>
    </source>
</evidence>
<evidence type="ECO:0000256" key="1">
    <source>
        <dbReference type="ARBA" id="ARBA00000085"/>
    </source>
</evidence>
<proteinExistence type="predicted"/>
<dbReference type="FunFam" id="3.30.565.10:FF:000006">
    <property type="entry name" value="Sensor histidine kinase WalK"/>
    <property type="match status" value="1"/>
</dbReference>
<protein>
    <recommendedName>
        <fullName evidence="3">histidine kinase</fullName>
        <ecNumber evidence="3">2.7.13.3</ecNumber>
    </recommendedName>
</protein>
<organism evidence="10 11">
    <name type="scientific">Janthinobacterium lividum</name>
    <dbReference type="NCBI Taxonomy" id="29581"/>
    <lineage>
        <taxon>Bacteria</taxon>
        <taxon>Pseudomonadati</taxon>
        <taxon>Pseudomonadota</taxon>
        <taxon>Betaproteobacteria</taxon>
        <taxon>Burkholderiales</taxon>
        <taxon>Oxalobacteraceae</taxon>
        <taxon>Janthinobacterium</taxon>
    </lineage>
</organism>
<dbReference type="PRINTS" id="PR00344">
    <property type="entry name" value="BCTRLSENSOR"/>
</dbReference>
<dbReference type="CDD" id="cd16922">
    <property type="entry name" value="HATPase_EvgS-ArcB-TorS-like"/>
    <property type="match status" value="1"/>
</dbReference>
<dbReference type="Pfam" id="PF22588">
    <property type="entry name" value="dCache_1_like"/>
    <property type="match status" value="1"/>
</dbReference>
<dbReference type="Gene3D" id="3.30.565.10">
    <property type="entry name" value="Histidine kinase-like ATPase, C-terminal domain"/>
    <property type="match status" value="1"/>
</dbReference>
<dbReference type="CDD" id="cd12914">
    <property type="entry name" value="PDC1_DGC_like"/>
    <property type="match status" value="1"/>
</dbReference>
<dbReference type="PANTHER" id="PTHR43711:SF26">
    <property type="entry name" value="SENSOR HISTIDINE KINASE RCSC"/>
    <property type="match status" value="1"/>
</dbReference>
<evidence type="ECO:0000256" key="4">
    <source>
        <dbReference type="ARBA" id="ARBA00022553"/>
    </source>
</evidence>
<name>A0AB38C6V0_9BURK</name>
<dbReference type="InterPro" id="IPR054327">
    <property type="entry name" value="His-kinase-like_sensor"/>
</dbReference>
<gene>
    <name evidence="10" type="ORF">SAMN03097694_2166</name>
</gene>
<dbReference type="Pfam" id="PF02518">
    <property type="entry name" value="HATPase_c"/>
    <property type="match status" value="1"/>
</dbReference>
<evidence type="ECO:0000256" key="6">
    <source>
        <dbReference type="ARBA" id="ARBA00022777"/>
    </source>
</evidence>
<keyword evidence="7" id="KW-0902">Two-component regulatory system</keyword>
<keyword evidence="8" id="KW-0472">Membrane</keyword>
<evidence type="ECO:0000313" key="11">
    <source>
        <dbReference type="Proteomes" id="UP000182489"/>
    </source>
</evidence>
<reference evidence="10 11" key="1">
    <citation type="submission" date="2016-11" db="EMBL/GenBank/DDBJ databases">
        <authorList>
            <person name="Varghese N."/>
            <person name="Submissions S."/>
        </authorList>
    </citation>
    <scope>NUCLEOTIDE SEQUENCE [LARGE SCALE GENOMIC DNA]</scope>
    <source>
        <strain evidence="10 11">NFR18</strain>
    </source>
</reference>
<dbReference type="InterPro" id="IPR003661">
    <property type="entry name" value="HisK_dim/P_dom"/>
</dbReference>
<dbReference type="InterPro" id="IPR005467">
    <property type="entry name" value="His_kinase_dom"/>
</dbReference>
<dbReference type="EMBL" id="FPKH01000001">
    <property type="protein sequence ID" value="SFX43455.1"/>
    <property type="molecule type" value="Genomic_DNA"/>
</dbReference>
<feature type="domain" description="Histidine kinase" evidence="9">
    <location>
        <begin position="339"/>
        <end position="555"/>
    </location>
</feature>
<dbReference type="GO" id="GO:0005886">
    <property type="term" value="C:plasma membrane"/>
    <property type="evidence" value="ECO:0007669"/>
    <property type="project" value="UniProtKB-SubCell"/>
</dbReference>
<evidence type="ECO:0000256" key="5">
    <source>
        <dbReference type="ARBA" id="ARBA00022679"/>
    </source>
</evidence>
<dbReference type="InterPro" id="IPR050736">
    <property type="entry name" value="Sensor_HK_Regulatory"/>
</dbReference>
<dbReference type="SUPFAM" id="SSF47384">
    <property type="entry name" value="Homodimeric domain of signal transducing histidine kinase"/>
    <property type="match status" value="1"/>
</dbReference>
<dbReference type="InterPro" id="IPR036097">
    <property type="entry name" value="HisK_dim/P_sf"/>
</dbReference>
<dbReference type="InterPro" id="IPR003594">
    <property type="entry name" value="HATPase_dom"/>
</dbReference>
<dbReference type="PANTHER" id="PTHR43711">
    <property type="entry name" value="TWO-COMPONENT HISTIDINE KINASE"/>
    <property type="match status" value="1"/>
</dbReference>
<dbReference type="GO" id="GO:0000155">
    <property type="term" value="F:phosphorelay sensor kinase activity"/>
    <property type="evidence" value="ECO:0007669"/>
    <property type="project" value="InterPro"/>
</dbReference>
<comment type="catalytic activity">
    <reaction evidence="1">
        <text>ATP + protein L-histidine = ADP + protein N-phospho-L-histidine.</text>
        <dbReference type="EC" id="2.7.13.3"/>
    </reaction>
</comment>
<sequence length="563" mass="61641">MQQHRYGKAMAWQRWERWDARTLLSLFMAILLAGLWSITALQLRHAYDTAIAGAGRDARSMARVFDEHAIRTIEAADQAATYLRSRYQALGSGLDIVTDLRQGLKPGPLYNLFTIADEQGDMVLSSRPFQPTRLADREHIRVHMQRDSGELYISKPVLGRVSKKWSIQLTRRINHADGRFKGVVVVSMDPYYFTRLYDEVDLGDNSSTELVGSDGVVRARRVGAADTIGQDIGASKVFSLMQGKTRGGFTERSPVDGIVRFYAFEKLAGYPLYMLVGLDRDTVLADYVSRRNQALLMAAVTSALIVLSWAALVLLIGRLVDSRARAIAASEAKSRFLSNMSHELRTPLNGILGFSELLQEQLREPEQAAYAQTIQDSGRQLLSMVEAAMELSALEHDQVRLESAAAPLDQLLELALAPHRPRAAHKGLQLAAQVAPATPPSIDCDRVRFVRVLDILLDNAIRYTAAGRVDVHVTHSGANLQIEVRDTGIGIAQAQQGLIFDKFSQADDSPSRAHDGAGMGLAIARQLVALMGGSIGVASAPGQGAVFRLRLPLGGKLTTLSHA</sequence>
<accession>A0AB38C6V0</accession>
<evidence type="ECO:0000259" key="9">
    <source>
        <dbReference type="PROSITE" id="PS50109"/>
    </source>
</evidence>
<evidence type="ECO:0000256" key="2">
    <source>
        <dbReference type="ARBA" id="ARBA00004429"/>
    </source>
</evidence>
<dbReference type="InterPro" id="IPR036890">
    <property type="entry name" value="HATPase_C_sf"/>
</dbReference>
<keyword evidence="4" id="KW-0597">Phosphoprotein</keyword>
<dbReference type="AlphaFoldDB" id="A0AB38C6V0"/>
<comment type="caution">
    <text evidence="10">The sequence shown here is derived from an EMBL/GenBank/DDBJ whole genome shotgun (WGS) entry which is preliminary data.</text>
</comment>
<keyword evidence="8" id="KW-0812">Transmembrane</keyword>
<keyword evidence="5" id="KW-0808">Transferase</keyword>
<dbReference type="CDD" id="cd00082">
    <property type="entry name" value="HisKA"/>
    <property type="match status" value="1"/>
</dbReference>
<dbReference type="Proteomes" id="UP000182489">
    <property type="component" value="Unassembled WGS sequence"/>
</dbReference>
<evidence type="ECO:0000256" key="8">
    <source>
        <dbReference type="SAM" id="Phobius"/>
    </source>
</evidence>
<keyword evidence="8" id="KW-1133">Transmembrane helix</keyword>